<evidence type="ECO:0000313" key="2">
    <source>
        <dbReference type="EMBL" id="KAF7822074.1"/>
    </source>
</evidence>
<name>A0A834TQZ4_9FABA</name>
<keyword evidence="1" id="KW-1133">Transmembrane helix</keyword>
<gene>
    <name evidence="2" type="ORF">G2W53_027529</name>
</gene>
<evidence type="ECO:0000256" key="1">
    <source>
        <dbReference type="SAM" id="Phobius"/>
    </source>
</evidence>
<proteinExistence type="predicted"/>
<accession>A0A834TQZ4</accession>
<organism evidence="2 3">
    <name type="scientific">Senna tora</name>
    <dbReference type="NCBI Taxonomy" id="362788"/>
    <lineage>
        <taxon>Eukaryota</taxon>
        <taxon>Viridiplantae</taxon>
        <taxon>Streptophyta</taxon>
        <taxon>Embryophyta</taxon>
        <taxon>Tracheophyta</taxon>
        <taxon>Spermatophyta</taxon>
        <taxon>Magnoliopsida</taxon>
        <taxon>eudicotyledons</taxon>
        <taxon>Gunneridae</taxon>
        <taxon>Pentapetalae</taxon>
        <taxon>rosids</taxon>
        <taxon>fabids</taxon>
        <taxon>Fabales</taxon>
        <taxon>Fabaceae</taxon>
        <taxon>Caesalpinioideae</taxon>
        <taxon>Cassia clade</taxon>
        <taxon>Senna</taxon>
    </lineage>
</organism>
<keyword evidence="1" id="KW-0472">Membrane</keyword>
<sequence length="264" mass="30967">MRGSLGRYSINAFAYVTFIQMFLFERFRRYAPSPITTIGENSKRLRVRMWEHGRRKVPLKDILDQEDTFTQRPYIKWRDGYESHEFFYKDLSLNRPTNTTHKEGIHDFWKLCLNSGTFPSFITFDGCWEKSNEKVLQEDSIVLDNIPILPSASQREATDNVNLVILMEIPLENPLVVPNDEITMLSENQSLPRLVPTKGDLLVIMNSITPMTLDEATKRETELVINELERNYCDEVFASDMKLKLTEAWELHLSLEQYRESLDY</sequence>
<protein>
    <submittedName>
        <fullName evidence="2">Uncharacterized protein</fullName>
    </submittedName>
</protein>
<dbReference type="AlphaFoldDB" id="A0A834TQZ4"/>
<dbReference type="OrthoDB" id="1572276at2759"/>
<evidence type="ECO:0000313" key="3">
    <source>
        <dbReference type="Proteomes" id="UP000634136"/>
    </source>
</evidence>
<reference evidence="2" key="1">
    <citation type="submission" date="2020-09" db="EMBL/GenBank/DDBJ databases">
        <title>Genome-Enabled Discovery of Anthraquinone Biosynthesis in Senna tora.</title>
        <authorList>
            <person name="Kang S.-H."/>
            <person name="Pandey R.P."/>
            <person name="Lee C.-M."/>
            <person name="Sim J.-S."/>
            <person name="Jeong J.-T."/>
            <person name="Choi B.-S."/>
            <person name="Jung M."/>
            <person name="Ginzburg D."/>
            <person name="Zhao K."/>
            <person name="Won S.Y."/>
            <person name="Oh T.-J."/>
            <person name="Yu Y."/>
            <person name="Kim N.-H."/>
            <person name="Lee O.R."/>
            <person name="Lee T.-H."/>
            <person name="Bashyal P."/>
            <person name="Kim T.-S."/>
            <person name="Lee W.-H."/>
            <person name="Kawkins C."/>
            <person name="Kim C.-K."/>
            <person name="Kim J.S."/>
            <person name="Ahn B.O."/>
            <person name="Rhee S.Y."/>
            <person name="Sohng J.K."/>
        </authorList>
    </citation>
    <scope>NUCLEOTIDE SEQUENCE</scope>
    <source>
        <tissue evidence="2">Leaf</tissue>
    </source>
</reference>
<comment type="caution">
    <text evidence="2">The sequence shown here is derived from an EMBL/GenBank/DDBJ whole genome shotgun (WGS) entry which is preliminary data.</text>
</comment>
<keyword evidence="1" id="KW-0812">Transmembrane</keyword>
<keyword evidence="3" id="KW-1185">Reference proteome</keyword>
<feature type="transmembrane region" description="Helical" evidence="1">
    <location>
        <begin position="6"/>
        <end position="24"/>
    </location>
</feature>
<dbReference type="Proteomes" id="UP000634136">
    <property type="component" value="Unassembled WGS sequence"/>
</dbReference>
<dbReference type="EMBL" id="JAAIUW010000008">
    <property type="protein sequence ID" value="KAF7822074.1"/>
    <property type="molecule type" value="Genomic_DNA"/>
</dbReference>